<sequence>MILYFLKCFGAFEGSYSVYRRVLDAKIKEALLVERLKRYEVSRLQGPMVKPVEITGEERFYMKKMAQKGSNYVPVGRRGVFGGVILNMHMHWKKHETVKVFCKPCKPGQIQEYANELGRLSGGIPIQIIGDDTIIFYRGKEYVQPEVMSPIDTLSKKKHALDVYEPIEGTLILKKFFPLKYLPISVKGGKTGRLGIEKKGERFYLLVETLVQALEKSKYEQSLETVRHFIAIAEKELELYHRHIALYGDPAQRSGQTLCDWHLAFLSFSYPTFKIAMHLSFVYIIMFVIFFVGDIDQGHMLRDIQPNNEVENEKKYYAYKTNQVDVDYGTGKRLMM</sequence>
<proteinExistence type="predicted"/>
<dbReference type="EMBL" id="PKPP01010646">
    <property type="protein sequence ID" value="PWA45674.1"/>
    <property type="molecule type" value="Genomic_DNA"/>
</dbReference>
<feature type="domain" description="CRM" evidence="4">
    <location>
        <begin position="52"/>
        <end position="149"/>
    </location>
</feature>
<name>A0A2U1L9I8_ARTAN</name>
<evidence type="ECO:0000256" key="3">
    <source>
        <dbReference type="SAM" id="Phobius"/>
    </source>
</evidence>
<dbReference type="InterPro" id="IPR001890">
    <property type="entry name" value="RNA-binding_CRM"/>
</dbReference>
<dbReference type="Gene3D" id="3.30.110.60">
    <property type="entry name" value="YhbY-like"/>
    <property type="match status" value="1"/>
</dbReference>
<protein>
    <submittedName>
        <fullName evidence="5">Putative CRM domain-containing protein, chloroplastic</fullName>
    </submittedName>
</protein>
<evidence type="ECO:0000256" key="2">
    <source>
        <dbReference type="PROSITE-ProRule" id="PRU00626"/>
    </source>
</evidence>
<evidence type="ECO:0000313" key="6">
    <source>
        <dbReference type="Proteomes" id="UP000245207"/>
    </source>
</evidence>
<evidence type="ECO:0000313" key="5">
    <source>
        <dbReference type="EMBL" id="PWA45674.1"/>
    </source>
</evidence>
<dbReference type="AlphaFoldDB" id="A0A2U1L9I8"/>
<dbReference type="PANTHER" id="PTHR31426">
    <property type="entry name" value="GROUP II INTRON SPLICING FACTOR CRS1-LIKE"/>
    <property type="match status" value="1"/>
</dbReference>
<keyword evidence="6" id="KW-1185">Reference proteome</keyword>
<dbReference type="SMART" id="SM01103">
    <property type="entry name" value="CRS1_YhbY"/>
    <property type="match status" value="1"/>
</dbReference>
<dbReference type="PROSITE" id="PS51295">
    <property type="entry name" value="CRM"/>
    <property type="match status" value="1"/>
</dbReference>
<dbReference type="SUPFAM" id="SSF75471">
    <property type="entry name" value="YhbY-like"/>
    <property type="match status" value="1"/>
</dbReference>
<accession>A0A2U1L9I8</accession>
<keyword evidence="3" id="KW-0472">Membrane</keyword>
<gene>
    <name evidence="5" type="ORF">CTI12_AA474360</name>
</gene>
<dbReference type="Pfam" id="PF01985">
    <property type="entry name" value="CRS1_YhbY"/>
    <property type="match status" value="1"/>
</dbReference>
<dbReference type="STRING" id="35608.A0A2U1L9I8"/>
<dbReference type="GO" id="GO:0003723">
    <property type="term" value="F:RNA binding"/>
    <property type="evidence" value="ECO:0007669"/>
    <property type="project" value="UniProtKB-UniRule"/>
</dbReference>
<dbReference type="InterPro" id="IPR040286">
    <property type="entry name" value="At3g25440-like"/>
</dbReference>
<keyword evidence="1 2" id="KW-0694">RNA-binding</keyword>
<comment type="caution">
    <text evidence="5">The sequence shown here is derived from an EMBL/GenBank/DDBJ whole genome shotgun (WGS) entry which is preliminary data.</text>
</comment>
<dbReference type="PANTHER" id="PTHR31426:SF2">
    <property type="entry name" value="OS01G0958400 PROTEIN"/>
    <property type="match status" value="1"/>
</dbReference>
<evidence type="ECO:0000259" key="4">
    <source>
        <dbReference type="PROSITE" id="PS51295"/>
    </source>
</evidence>
<organism evidence="5 6">
    <name type="scientific">Artemisia annua</name>
    <name type="common">Sweet wormwood</name>
    <dbReference type="NCBI Taxonomy" id="35608"/>
    <lineage>
        <taxon>Eukaryota</taxon>
        <taxon>Viridiplantae</taxon>
        <taxon>Streptophyta</taxon>
        <taxon>Embryophyta</taxon>
        <taxon>Tracheophyta</taxon>
        <taxon>Spermatophyta</taxon>
        <taxon>Magnoliopsida</taxon>
        <taxon>eudicotyledons</taxon>
        <taxon>Gunneridae</taxon>
        <taxon>Pentapetalae</taxon>
        <taxon>asterids</taxon>
        <taxon>campanulids</taxon>
        <taxon>Asterales</taxon>
        <taxon>Asteraceae</taxon>
        <taxon>Asteroideae</taxon>
        <taxon>Anthemideae</taxon>
        <taxon>Artemisiinae</taxon>
        <taxon>Artemisia</taxon>
    </lineage>
</organism>
<dbReference type="Proteomes" id="UP000245207">
    <property type="component" value="Unassembled WGS sequence"/>
</dbReference>
<keyword evidence="3" id="KW-1133">Transmembrane helix</keyword>
<keyword evidence="3" id="KW-0812">Transmembrane</keyword>
<evidence type="ECO:0000256" key="1">
    <source>
        <dbReference type="ARBA" id="ARBA00022884"/>
    </source>
</evidence>
<dbReference type="OrthoDB" id="1936631at2759"/>
<dbReference type="InterPro" id="IPR035920">
    <property type="entry name" value="YhbY-like_sf"/>
</dbReference>
<reference evidence="5 6" key="1">
    <citation type="journal article" date="2018" name="Mol. Plant">
        <title>The genome of Artemisia annua provides insight into the evolution of Asteraceae family and artemisinin biosynthesis.</title>
        <authorList>
            <person name="Shen Q."/>
            <person name="Zhang L."/>
            <person name="Liao Z."/>
            <person name="Wang S."/>
            <person name="Yan T."/>
            <person name="Shi P."/>
            <person name="Liu M."/>
            <person name="Fu X."/>
            <person name="Pan Q."/>
            <person name="Wang Y."/>
            <person name="Lv Z."/>
            <person name="Lu X."/>
            <person name="Zhang F."/>
            <person name="Jiang W."/>
            <person name="Ma Y."/>
            <person name="Chen M."/>
            <person name="Hao X."/>
            <person name="Li L."/>
            <person name="Tang Y."/>
            <person name="Lv G."/>
            <person name="Zhou Y."/>
            <person name="Sun X."/>
            <person name="Brodelius P.E."/>
            <person name="Rose J.K.C."/>
            <person name="Tang K."/>
        </authorList>
    </citation>
    <scope>NUCLEOTIDE SEQUENCE [LARGE SCALE GENOMIC DNA]</scope>
    <source>
        <strain evidence="6">cv. Huhao1</strain>
        <tissue evidence="5">Leaf</tissue>
    </source>
</reference>
<feature type="transmembrane region" description="Helical" evidence="3">
    <location>
        <begin position="275"/>
        <end position="293"/>
    </location>
</feature>